<evidence type="ECO:0000313" key="4">
    <source>
        <dbReference type="EMBL" id="GAA3992405.1"/>
    </source>
</evidence>
<protein>
    <submittedName>
        <fullName evidence="4">Lytic transglycosylase domain-containing protein</fullName>
    </submittedName>
</protein>
<dbReference type="CDD" id="cd16896">
    <property type="entry name" value="LT_Slt70-like"/>
    <property type="match status" value="1"/>
</dbReference>
<dbReference type="Gene3D" id="1.25.40.10">
    <property type="entry name" value="Tetratricopeptide repeat domain"/>
    <property type="match status" value="1"/>
</dbReference>
<comment type="similarity">
    <text evidence="1">Belongs to the transglycosylase Slt family.</text>
</comment>
<feature type="signal peptide" evidence="2">
    <location>
        <begin position="1"/>
        <end position="22"/>
    </location>
</feature>
<dbReference type="RefSeq" id="WP_103043695.1">
    <property type="nucleotide sequence ID" value="NZ_BAABBP010000010.1"/>
</dbReference>
<sequence length="303" mass="33071">MHSLFPALARACLVLLVASDFAALPARAGNAIVLADEPPVLMRWLDEGYAAEFRSDRALATQRYCAAAREGSLEGQYRLGRLLLKGGVTGEQALATAVLALAAQRGHEKARVLLAGQLPGNRLPRCLQGGAPFLNGLNAVITPEEVERYVVALAPWQQRQARLVQRLAPHYAVDPRLALAIVRVESNFDAQALSPRNAQGLMQLIPETAERFGVRDVWNAEQNARGGLAYLRWLIKRFEGNVELVSAAYNAGEGAVERHGGVPPYAETRTYVQRVLAFYRTSRHVAPSAPETPKVTVQARARP</sequence>
<dbReference type="Proteomes" id="UP001501627">
    <property type="component" value="Unassembled WGS sequence"/>
</dbReference>
<dbReference type="EMBL" id="BAABBP010000010">
    <property type="protein sequence ID" value="GAA3992405.1"/>
    <property type="molecule type" value="Genomic_DNA"/>
</dbReference>
<gene>
    <name evidence="4" type="ORF">GCM10022279_14560</name>
</gene>
<dbReference type="PANTHER" id="PTHR37423:SF2">
    <property type="entry name" value="MEMBRANE-BOUND LYTIC MUREIN TRANSGLYCOSYLASE C"/>
    <property type="match status" value="1"/>
</dbReference>
<reference evidence="5" key="1">
    <citation type="journal article" date="2019" name="Int. J. Syst. Evol. Microbiol.">
        <title>The Global Catalogue of Microorganisms (GCM) 10K type strain sequencing project: providing services to taxonomists for standard genome sequencing and annotation.</title>
        <authorList>
            <consortium name="The Broad Institute Genomics Platform"/>
            <consortium name="The Broad Institute Genome Sequencing Center for Infectious Disease"/>
            <person name="Wu L."/>
            <person name="Ma J."/>
        </authorList>
    </citation>
    <scope>NUCLEOTIDE SEQUENCE [LARGE SCALE GENOMIC DNA]</scope>
    <source>
        <strain evidence="5">JCM 17561</strain>
    </source>
</reference>
<feature type="domain" description="Transglycosylase SLT" evidence="3">
    <location>
        <begin position="165"/>
        <end position="260"/>
    </location>
</feature>
<accession>A0ABP7R5K0</accession>
<dbReference type="InterPro" id="IPR023346">
    <property type="entry name" value="Lysozyme-like_dom_sf"/>
</dbReference>
<comment type="caution">
    <text evidence="4">The sequence shown here is derived from an EMBL/GenBank/DDBJ whole genome shotgun (WGS) entry which is preliminary data.</text>
</comment>
<keyword evidence="2" id="KW-0732">Signal</keyword>
<feature type="chain" id="PRO_5045198455" evidence="2">
    <location>
        <begin position="23"/>
        <end position="303"/>
    </location>
</feature>
<evidence type="ECO:0000259" key="3">
    <source>
        <dbReference type="Pfam" id="PF01464"/>
    </source>
</evidence>
<organism evidence="4 5">
    <name type="scientific">Comamonas faecalis</name>
    <dbReference type="NCBI Taxonomy" id="1387849"/>
    <lineage>
        <taxon>Bacteria</taxon>
        <taxon>Pseudomonadati</taxon>
        <taxon>Pseudomonadota</taxon>
        <taxon>Betaproteobacteria</taxon>
        <taxon>Burkholderiales</taxon>
        <taxon>Comamonadaceae</taxon>
        <taxon>Comamonas</taxon>
    </lineage>
</organism>
<evidence type="ECO:0000313" key="5">
    <source>
        <dbReference type="Proteomes" id="UP001501627"/>
    </source>
</evidence>
<dbReference type="InterPro" id="IPR011990">
    <property type="entry name" value="TPR-like_helical_dom_sf"/>
</dbReference>
<keyword evidence="5" id="KW-1185">Reference proteome</keyword>
<dbReference type="InterPro" id="IPR008258">
    <property type="entry name" value="Transglycosylase_SLT_dom_1"/>
</dbReference>
<evidence type="ECO:0000256" key="2">
    <source>
        <dbReference type="SAM" id="SignalP"/>
    </source>
</evidence>
<evidence type="ECO:0000256" key="1">
    <source>
        <dbReference type="ARBA" id="ARBA00007734"/>
    </source>
</evidence>
<name>A0ABP7R5K0_9BURK</name>
<dbReference type="PANTHER" id="PTHR37423">
    <property type="entry name" value="SOLUBLE LYTIC MUREIN TRANSGLYCOSYLASE-RELATED"/>
    <property type="match status" value="1"/>
</dbReference>
<dbReference type="InterPro" id="IPR000189">
    <property type="entry name" value="Transglyc_AS"/>
</dbReference>
<dbReference type="PROSITE" id="PS00922">
    <property type="entry name" value="TRANSGLYCOSYLASE"/>
    <property type="match status" value="1"/>
</dbReference>
<proteinExistence type="inferred from homology"/>
<dbReference type="SUPFAM" id="SSF53955">
    <property type="entry name" value="Lysozyme-like"/>
    <property type="match status" value="1"/>
</dbReference>
<dbReference type="Gene3D" id="1.10.530.10">
    <property type="match status" value="1"/>
</dbReference>
<dbReference type="Pfam" id="PF01464">
    <property type="entry name" value="SLT"/>
    <property type="match status" value="1"/>
</dbReference>